<evidence type="ECO:0000313" key="4">
    <source>
        <dbReference type="EMBL" id="KAK2069387.1"/>
    </source>
</evidence>
<comment type="caution">
    <text evidence="4">The sequence shown here is derived from an EMBL/GenBank/DDBJ whole genome shotgun (WGS) entry which is preliminary data.</text>
</comment>
<feature type="compositionally biased region" description="Polar residues" evidence="2">
    <location>
        <begin position="11"/>
        <end position="21"/>
    </location>
</feature>
<feature type="domain" description="Flavin reductase like" evidence="3">
    <location>
        <begin position="59"/>
        <end position="242"/>
    </location>
</feature>
<evidence type="ECO:0000256" key="2">
    <source>
        <dbReference type="SAM" id="MobiDB-lite"/>
    </source>
</evidence>
<dbReference type="SUPFAM" id="SSF50475">
    <property type="entry name" value="FMN-binding split barrel"/>
    <property type="match status" value="1"/>
</dbReference>
<gene>
    <name evidence="4" type="ORF">P8C59_003973</name>
</gene>
<feature type="compositionally biased region" description="Low complexity" evidence="2">
    <location>
        <begin position="38"/>
        <end position="51"/>
    </location>
</feature>
<reference evidence="4" key="1">
    <citation type="journal article" date="2023" name="Mol. Plant Microbe Interact.">
        <title>Elucidating the Obligate Nature and Biological Capacity of an Invasive Fungal Corn Pathogen.</title>
        <authorList>
            <person name="MacCready J.S."/>
            <person name="Roggenkamp E.M."/>
            <person name="Gdanetz K."/>
            <person name="Chilvers M.I."/>
        </authorList>
    </citation>
    <scope>NUCLEOTIDE SEQUENCE</scope>
    <source>
        <strain evidence="4">PM02</strain>
    </source>
</reference>
<evidence type="ECO:0000259" key="3">
    <source>
        <dbReference type="SMART" id="SM00903"/>
    </source>
</evidence>
<dbReference type="PANTHER" id="PTHR30466">
    <property type="entry name" value="FLAVIN REDUCTASE"/>
    <property type="match status" value="1"/>
</dbReference>
<dbReference type="AlphaFoldDB" id="A0AAD9I2S0"/>
<dbReference type="InterPro" id="IPR012349">
    <property type="entry name" value="Split_barrel_FMN-bd"/>
</dbReference>
<dbReference type="GO" id="GO:0010181">
    <property type="term" value="F:FMN binding"/>
    <property type="evidence" value="ECO:0007669"/>
    <property type="project" value="InterPro"/>
</dbReference>
<dbReference type="InterPro" id="IPR002563">
    <property type="entry name" value="Flavin_Rdtase-like_dom"/>
</dbReference>
<organism evidence="4 5">
    <name type="scientific">Phyllachora maydis</name>
    <dbReference type="NCBI Taxonomy" id="1825666"/>
    <lineage>
        <taxon>Eukaryota</taxon>
        <taxon>Fungi</taxon>
        <taxon>Dikarya</taxon>
        <taxon>Ascomycota</taxon>
        <taxon>Pezizomycotina</taxon>
        <taxon>Sordariomycetes</taxon>
        <taxon>Sordariomycetidae</taxon>
        <taxon>Phyllachorales</taxon>
        <taxon>Phyllachoraceae</taxon>
        <taxon>Phyllachora</taxon>
    </lineage>
</organism>
<evidence type="ECO:0000256" key="1">
    <source>
        <dbReference type="ARBA" id="ARBA00023002"/>
    </source>
</evidence>
<dbReference type="EMBL" id="JAQQPM010000003">
    <property type="protein sequence ID" value="KAK2069387.1"/>
    <property type="molecule type" value="Genomic_DNA"/>
</dbReference>
<name>A0AAD9I2S0_9PEZI</name>
<evidence type="ECO:0000313" key="5">
    <source>
        <dbReference type="Proteomes" id="UP001217918"/>
    </source>
</evidence>
<dbReference type="InterPro" id="IPR050268">
    <property type="entry name" value="NADH-dep_flavin_reductase"/>
</dbReference>
<proteinExistence type="predicted"/>
<dbReference type="PANTHER" id="PTHR30466:SF1">
    <property type="entry name" value="FMN REDUCTASE (NADH) RUTF"/>
    <property type="match status" value="1"/>
</dbReference>
<protein>
    <recommendedName>
        <fullName evidence="3">Flavin reductase like domain-containing protein</fullName>
    </recommendedName>
</protein>
<accession>A0AAD9I2S0</accession>
<dbReference type="Pfam" id="PF01613">
    <property type="entry name" value="Flavin_Reduct"/>
    <property type="match status" value="1"/>
</dbReference>
<dbReference type="GO" id="GO:0042602">
    <property type="term" value="F:riboflavin reductase (NADPH) activity"/>
    <property type="evidence" value="ECO:0007669"/>
    <property type="project" value="TreeGrafter"/>
</dbReference>
<keyword evidence="1" id="KW-0560">Oxidoreductase</keyword>
<dbReference type="SMART" id="SM00903">
    <property type="entry name" value="Flavin_Reduct"/>
    <property type="match status" value="1"/>
</dbReference>
<keyword evidence="5" id="KW-1185">Reference proteome</keyword>
<sequence>MRPGVAPGLVRTSNHAFSTSRAGRLSWKLGPPEPPSVHPSASSPSEPEMSMSEQLRALMRFVAHPVVVCTSSLPAATATSTKSTPRGMTMSSFTSLSLDPTPVVALNIATPSRTLDAIVASRNLNIHIVAGNAAGARLADWFTRGNAQGAAAFDGLPSGCECTVRASDDVAHGADPPLLVGRGVLHVLRCRLLDEPSQGLVKVRDHVMVLGEVVHLVQGYEASDQGQEELFGLIYADRKYRKLGSTMVRSARSIEP</sequence>
<dbReference type="Gene3D" id="2.30.110.10">
    <property type="entry name" value="Electron Transport, Fmn-binding Protein, Chain A"/>
    <property type="match status" value="1"/>
</dbReference>
<dbReference type="Proteomes" id="UP001217918">
    <property type="component" value="Unassembled WGS sequence"/>
</dbReference>
<feature type="region of interest" description="Disordered" evidence="2">
    <location>
        <begin position="1"/>
        <end position="51"/>
    </location>
</feature>